<dbReference type="AlphaFoldDB" id="A0A1E3IEN8"/>
<dbReference type="RefSeq" id="XP_066069320.1">
    <property type="nucleotide sequence ID" value="XM_066213223.1"/>
</dbReference>
<dbReference type="KEGG" id="cdep:91088041"/>
<dbReference type="VEuPathDB" id="FungiDB:L203_03668"/>
<reference evidence="1" key="1">
    <citation type="submission" date="2016-06" db="EMBL/GenBank/DDBJ databases">
        <authorList>
            <person name="Cuomo C."/>
            <person name="Litvintseva A."/>
            <person name="Heitman J."/>
            <person name="Chen Y."/>
            <person name="Sun S."/>
            <person name="Springer D."/>
            <person name="Dromer F."/>
            <person name="Young S."/>
            <person name="Zeng Q."/>
            <person name="Chapman S."/>
            <person name="Gujja S."/>
            <person name="Saif S."/>
            <person name="Birren B."/>
        </authorList>
    </citation>
    <scope>NUCLEOTIDE SEQUENCE</scope>
    <source>
        <strain evidence="1">CBS 7841</strain>
    </source>
</reference>
<keyword evidence="2" id="KW-1185">Reference proteome</keyword>
<dbReference type="Proteomes" id="UP000094043">
    <property type="component" value="Chromosome 4"/>
</dbReference>
<proteinExistence type="predicted"/>
<sequence length="233" mass="25681">MYAVILAFLPASIDLLYHSYLPHCFGPSILSTVVMYDTLEPLLGGNGVQVAVDMAGRCWVGDTSVQCAEELLGRSVPRIIPFLASYQISYGLLVFSLFSAGFYTVMCHNKWANKKELIVLRRMLLNVMIMKDFMSICGAIMVGCALMIAPLLEHSAVTEQIIDVSVGWGFICTVVMAILGCFFTLAFENNSHRMLSEDTKSDINPEDMIPNLTASVLEVDNGQVEKEPLLVNV</sequence>
<dbReference type="EMBL" id="CP143787">
    <property type="protein sequence ID" value="WVN88620.1"/>
    <property type="molecule type" value="Genomic_DNA"/>
</dbReference>
<protein>
    <submittedName>
        <fullName evidence="1">Uncharacterized protein</fullName>
    </submittedName>
</protein>
<gene>
    <name evidence="1" type="ORF">L203_103831</name>
</gene>
<reference evidence="1" key="2">
    <citation type="journal article" date="2022" name="Elife">
        <title>Obligate sexual reproduction of a homothallic fungus closely related to the Cryptococcus pathogenic species complex.</title>
        <authorList>
            <person name="Passer A.R."/>
            <person name="Clancey S.A."/>
            <person name="Shea T."/>
            <person name="David-Palma M."/>
            <person name="Averette A.F."/>
            <person name="Boekhout T."/>
            <person name="Porcel B.M."/>
            <person name="Nowrousian M."/>
            <person name="Cuomo C.A."/>
            <person name="Sun S."/>
            <person name="Heitman J."/>
            <person name="Coelho M.A."/>
        </authorList>
    </citation>
    <scope>NUCLEOTIDE SEQUENCE</scope>
    <source>
        <strain evidence="1">CBS 7841</strain>
    </source>
</reference>
<organism evidence="1 2">
    <name type="scientific">Cryptococcus depauperatus CBS 7841</name>
    <dbReference type="NCBI Taxonomy" id="1295531"/>
    <lineage>
        <taxon>Eukaryota</taxon>
        <taxon>Fungi</taxon>
        <taxon>Dikarya</taxon>
        <taxon>Basidiomycota</taxon>
        <taxon>Agaricomycotina</taxon>
        <taxon>Tremellomycetes</taxon>
        <taxon>Tremellales</taxon>
        <taxon>Cryptococcaceae</taxon>
        <taxon>Cryptococcus</taxon>
    </lineage>
</organism>
<dbReference type="GeneID" id="91088041"/>
<name>A0A1E3IEN8_9TREE</name>
<accession>A0A1E3IEN8</accession>
<evidence type="ECO:0000313" key="2">
    <source>
        <dbReference type="Proteomes" id="UP000094043"/>
    </source>
</evidence>
<reference evidence="1" key="3">
    <citation type="submission" date="2024-01" db="EMBL/GenBank/DDBJ databases">
        <authorList>
            <person name="Coelho M.A."/>
            <person name="David-Palma M."/>
            <person name="Shea T."/>
            <person name="Sun S."/>
            <person name="Cuomo C.A."/>
            <person name="Heitman J."/>
        </authorList>
    </citation>
    <scope>NUCLEOTIDE SEQUENCE</scope>
    <source>
        <strain evidence="1">CBS 7841</strain>
    </source>
</reference>
<dbReference type="OrthoDB" id="2568958at2759"/>
<evidence type="ECO:0000313" key="1">
    <source>
        <dbReference type="EMBL" id="WVN88620.1"/>
    </source>
</evidence>